<dbReference type="RefSeq" id="WP_097052537.1">
    <property type="nucleotide sequence ID" value="NZ_OBMM01000004.1"/>
</dbReference>
<organism evidence="1 2">
    <name type="scientific">Thalassospira xiamenensis</name>
    <dbReference type="NCBI Taxonomy" id="220697"/>
    <lineage>
        <taxon>Bacteria</taxon>
        <taxon>Pseudomonadati</taxon>
        <taxon>Pseudomonadota</taxon>
        <taxon>Alphaproteobacteria</taxon>
        <taxon>Rhodospirillales</taxon>
        <taxon>Thalassospiraceae</taxon>
        <taxon>Thalassospira</taxon>
    </lineage>
</organism>
<gene>
    <name evidence="1" type="ORF">SAMN05428964_104373</name>
</gene>
<reference evidence="1 2" key="1">
    <citation type="submission" date="2017-08" db="EMBL/GenBank/DDBJ databases">
        <authorList>
            <person name="de Groot N.N."/>
        </authorList>
    </citation>
    <scope>NUCLEOTIDE SEQUENCE [LARGE SCALE GENOMIC DNA]</scope>
    <source>
        <strain evidence="1 2">USBA 78</strain>
    </source>
</reference>
<dbReference type="Proteomes" id="UP000219068">
    <property type="component" value="Unassembled WGS sequence"/>
</dbReference>
<proteinExistence type="predicted"/>
<dbReference type="AlphaFoldDB" id="A0A285TP60"/>
<protein>
    <submittedName>
        <fullName evidence="1">Uncharacterized protein</fullName>
    </submittedName>
</protein>
<dbReference type="EMBL" id="OBMM01000004">
    <property type="protein sequence ID" value="SOC24683.1"/>
    <property type="molecule type" value="Genomic_DNA"/>
</dbReference>
<sequence length="192" mass="20880">MTTISSAVTIGPQNRVQAEFKSGLDEFTKDLMVREKEWLTRELAYNPYEQLAAQNAQEVHTAFRLNGKLAGTIDENGGFTGSGISDGGASQRAVAHAEKAGLKGAAFTDYVSQKVSQALKERYGASLDVVTYDTGDRPTVGEMHSEMFGGASPQFEGISSDRMAYIKHFAQMYGQTFGEDPFAGLDIPYDDQ</sequence>
<accession>A0A285TP60</accession>
<name>A0A285TP60_9PROT</name>
<evidence type="ECO:0000313" key="1">
    <source>
        <dbReference type="EMBL" id="SOC24683.1"/>
    </source>
</evidence>
<evidence type="ECO:0000313" key="2">
    <source>
        <dbReference type="Proteomes" id="UP000219068"/>
    </source>
</evidence>